<accession>A0ABZ2KZN5</accession>
<protein>
    <submittedName>
        <fullName evidence="2">Nuclear transport factor 2 family protein</fullName>
    </submittedName>
</protein>
<name>A0ABZ2KZN5_9BACT</name>
<dbReference type="InterPro" id="IPR037401">
    <property type="entry name" value="SnoaL-like"/>
</dbReference>
<feature type="domain" description="SnoaL-like" evidence="1">
    <location>
        <begin position="13"/>
        <end position="121"/>
    </location>
</feature>
<evidence type="ECO:0000259" key="1">
    <source>
        <dbReference type="Pfam" id="PF12680"/>
    </source>
</evidence>
<organism evidence="2 3">
    <name type="scientific">Pendulispora rubella</name>
    <dbReference type="NCBI Taxonomy" id="2741070"/>
    <lineage>
        <taxon>Bacteria</taxon>
        <taxon>Pseudomonadati</taxon>
        <taxon>Myxococcota</taxon>
        <taxon>Myxococcia</taxon>
        <taxon>Myxococcales</taxon>
        <taxon>Sorangiineae</taxon>
        <taxon>Pendulisporaceae</taxon>
        <taxon>Pendulispora</taxon>
    </lineage>
</organism>
<proteinExistence type="predicted"/>
<keyword evidence="3" id="KW-1185">Reference proteome</keyword>
<evidence type="ECO:0000313" key="2">
    <source>
        <dbReference type="EMBL" id="WXB03031.1"/>
    </source>
</evidence>
<gene>
    <name evidence="2" type="ORF">LVJ94_39755</name>
</gene>
<dbReference type="EMBL" id="CP089983">
    <property type="protein sequence ID" value="WXB03031.1"/>
    <property type="molecule type" value="Genomic_DNA"/>
</dbReference>
<evidence type="ECO:0000313" key="3">
    <source>
        <dbReference type="Proteomes" id="UP001374803"/>
    </source>
</evidence>
<dbReference type="Pfam" id="PF12680">
    <property type="entry name" value="SnoaL_2"/>
    <property type="match status" value="1"/>
</dbReference>
<dbReference type="PANTHER" id="PTHR41252">
    <property type="entry name" value="BLR2505 PROTEIN"/>
    <property type="match status" value="1"/>
</dbReference>
<sequence length="141" mass="15565">MASSNTNDTRETVLRYLKALGEKDLATVLALAADDIEYRILGDHPLAGVFSGRDQVVAGFFQPMMSLLDMAAPYVTEVSRMITEDEHAVVECVSSSTTKDGRPFRNPMVAILTVKDGKVTQVAEYFDTDNFKRTLFPSAPR</sequence>
<dbReference type="SUPFAM" id="SSF54427">
    <property type="entry name" value="NTF2-like"/>
    <property type="match status" value="1"/>
</dbReference>
<dbReference type="PANTHER" id="PTHR41252:SF1">
    <property type="entry name" value="BLR2505 PROTEIN"/>
    <property type="match status" value="1"/>
</dbReference>
<dbReference type="RefSeq" id="WP_394832658.1">
    <property type="nucleotide sequence ID" value="NZ_CP089929.1"/>
</dbReference>
<dbReference type="Gene3D" id="3.10.450.50">
    <property type="match status" value="1"/>
</dbReference>
<dbReference type="Proteomes" id="UP001374803">
    <property type="component" value="Chromosome"/>
</dbReference>
<reference evidence="2" key="1">
    <citation type="submission" date="2021-12" db="EMBL/GenBank/DDBJ databases">
        <title>Discovery of the Pendulisporaceae a myxobacterial family with distinct sporulation behavior and unique specialized metabolism.</title>
        <authorList>
            <person name="Garcia R."/>
            <person name="Popoff A."/>
            <person name="Bader C.D."/>
            <person name="Loehr J."/>
            <person name="Walesch S."/>
            <person name="Walt C."/>
            <person name="Boldt J."/>
            <person name="Bunk B."/>
            <person name="Haeckl F.J.F.P.J."/>
            <person name="Gunesch A.P."/>
            <person name="Birkelbach J."/>
            <person name="Nuebel U."/>
            <person name="Pietschmann T."/>
            <person name="Bach T."/>
            <person name="Mueller R."/>
        </authorList>
    </citation>
    <scope>NUCLEOTIDE SEQUENCE</scope>
    <source>
        <strain evidence="2">MSr11367</strain>
    </source>
</reference>
<dbReference type="InterPro" id="IPR032710">
    <property type="entry name" value="NTF2-like_dom_sf"/>
</dbReference>